<reference evidence="2 3" key="1">
    <citation type="submission" date="2018-10" db="EMBL/GenBank/DDBJ databases">
        <title>Genomic Encyclopedia of Archaeal and Bacterial Type Strains, Phase II (KMG-II): from individual species to whole genera.</title>
        <authorList>
            <person name="Goeker M."/>
        </authorList>
    </citation>
    <scope>NUCLEOTIDE SEQUENCE [LARGE SCALE GENOMIC DNA]</scope>
    <source>
        <strain evidence="2 3">DSM 29317</strain>
    </source>
</reference>
<evidence type="ECO:0000313" key="3">
    <source>
        <dbReference type="Proteomes" id="UP000271700"/>
    </source>
</evidence>
<keyword evidence="3" id="KW-1185">Reference proteome</keyword>
<protein>
    <submittedName>
        <fullName evidence="2">Uncharacterized protein</fullName>
    </submittedName>
</protein>
<keyword evidence="1" id="KW-0472">Membrane</keyword>
<dbReference type="AlphaFoldDB" id="A0A497ZIJ8"/>
<accession>A0A497ZIJ8</accession>
<organism evidence="2 3">
    <name type="scientific">Ruegeria conchae</name>
    <dbReference type="NCBI Taxonomy" id="981384"/>
    <lineage>
        <taxon>Bacteria</taxon>
        <taxon>Pseudomonadati</taxon>
        <taxon>Pseudomonadota</taxon>
        <taxon>Alphaproteobacteria</taxon>
        <taxon>Rhodobacterales</taxon>
        <taxon>Roseobacteraceae</taxon>
        <taxon>Ruegeria</taxon>
    </lineage>
</organism>
<gene>
    <name evidence="2" type="ORF">CLV75_2759</name>
</gene>
<evidence type="ECO:0000313" key="2">
    <source>
        <dbReference type="EMBL" id="RLK07632.1"/>
    </source>
</evidence>
<keyword evidence="1" id="KW-1133">Transmembrane helix</keyword>
<evidence type="ECO:0000256" key="1">
    <source>
        <dbReference type="SAM" id="Phobius"/>
    </source>
</evidence>
<keyword evidence="1" id="KW-0812">Transmembrane</keyword>
<comment type="caution">
    <text evidence="2">The sequence shown here is derived from an EMBL/GenBank/DDBJ whole genome shotgun (WGS) entry which is preliminary data.</text>
</comment>
<dbReference type="EMBL" id="RCCT01000003">
    <property type="protein sequence ID" value="RLK07632.1"/>
    <property type="molecule type" value="Genomic_DNA"/>
</dbReference>
<feature type="transmembrane region" description="Helical" evidence="1">
    <location>
        <begin position="45"/>
        <end position="63"/>
    </location>
</feature>
<sequence length="71" mass="8020">MHTAMKSQGIKSFLRQEGPWLLSAFVIADLFYKWGSFALECVGFLLTWYALSWISSLLVRVFTGENSALGE</sequence>
<proteinExistence type="predicted"/>
<dbReference type="STRING" id="981384.GCA_000192475_02356"/>
<name>A0A497ZIJ8_9RHOB</name>
<dbReference type="Proteomes" id="UP000271700">
    <property type="component" value="Unassembled WGS sequence"/>
</dbReference>